<dbReference type="Pfam" id="PF04773">
    <property type="entry name" value="FecR"/>
    <property type="match status" value="1"/>
</dbReference>
<dbReference type="PANTHER" id="PTHR30273:SF2">
    <property type="entry name" value="PROTEIN FECR"/>
    <property type="match status" value="1"/>
</dbReference>
<evidence type="ECO:0000259" key="1">
    <source>
        <dbReference type="Pfam" id="PF04773"/>
    </source>
</evidence>
<dbReference type="InterPro" id="IPR006860">
    <property type="entry name" value="FecR"/>
</dbReference>
<dbReference type="Gene3D" id="2.60.120.1440">
    <property type="match status" value="1"/>
</dbReference>
<name>A0A5C6C4B3_9BACT</name>
<dbReference type="InterPro" id="IPR012373">
    <property type="entry name" value="Ferrdict_sens_TM"/>
</dbReference>
<dbReference type="SUPFAM" id="SSF49899">
    <property type="entry name" value="Concanavalin A-like lectins/glucanases"/>
    <property type="match status" value="1"/>
</dbReference>
<dbReference type="RefSeq" id="WP_146405936.1">
    <property type="nucleotide sequence ID" value="NZ_SJPU01000001.1"/>
</dbReference>
<accession>A0A5C6C4B3</accession>
<proteinExistence type="predicted"/>
<dbReference type="AlphaFoldDB" id="A0A5C6C4B3"/>
<dbReference type="Pfam" id="PF13385">
    <property type="entry name" value="Laminin_G_3"/>
    <property type="match status" value="1"/>
</dbReference>
<organism evidence="2 3">
    <name type="scientific">Allorhodopirellula heiligendammensis</name>
    <dbReference type="NCBI Taxonomy" id="2714739"/>
    <lineage>
        <taxon>Bacteria</taxon>
        <taxon>Pseudomonadati</taxon>
        <taxon>Planctomycetota</taxon>
        <taxon>Planctomycetia</taxon>
        <taxon>Pirellulales</taxon>
        <taxon>Pirellulaceae</taxon>
        <taxon>Allorhodopirellula</taxon>
    </lineage>
</organism>
<dbReference type="Gene3D" id="2.60.120.200">
    <property type="match status" value="1"/>
</dbReference>
<sequence length="556" mass="60517">MNREERLLLIDSLLDGSIDEANLLRIEAELSVDPQVRQEYYRRLQLDILLKREAESGSSVTAEVVETFNRLPMESKRVPSSAPGKLVKILAGSLVAIAATMLLVVSVNRAIVPSGGDVRGDSIATSREPSASGFAVLGGLEDAIWAGAPIAVGDLLPTGELHLKSGRVHIELFSGVQLVLEGDSIFSIDSPMQVTMASGSARARVPEPAQGFRIKTSSGDVVDLGTEFSVDVDDSGADVHVVDGEVELHPHRSDSLRIEAGVSRRLVGTGGIANASTATSVAIGPSEFDDLRQQQQKQRLAHWTAARAAMAMDPRAVAHFQFTSGVSNSRQVENLARGASRPASDGTTVVASRTLDRWGRHDAALDFSRVGSRVRVNVPGEHRGLTLMCWVKINSLDRWYNSLFLTDGHDDREPHWQLMDDGRIFFSVKVPASIAGEHKSGAMAQQVFYSPQVWDASWSGRWVMLAVTYDVDQARVTHYVNGEAISSESIPEDMLVDSIRIGPASICNWSDPKYQTDPQFVLRNLNGSMDEFALYSGALPADEILQWYRDGDSGEL</sequence>
<dbReference type="GO" id="GO:0016989">
    <property type="term" value="F:sigma factor antagonist activity"/>
    <property type="evidence" value="ECO:0007669"/>
    <property type="project" value="TreeGrafter"/>
</dbReference>
<feature type="domain" description="FecR protein" evidence="1">
    <location>
        <begin position="165"/>
        <end position="247"/>
    </location>
</feature>
<reference evidence="2 3" key="1">
    <citation type="journal article" date="2020" name="Antonie Van Leeuwenhoek">
        <title>Rhodopirellula heiligendammensis sp. nov., Rhodopirellula pilleata sp. nov., and Rhodopirellula solitaria sp. nov. isolated from natural or artificial marine surfaces in Northern Germany and California, USA, and emended description of the genus Rhodopirellula.</title>
        <authorList>
            <person name="Kallscheuer N."/>
            <person name="Wiegand S."/>
            <person name="Jogler M."/>
            <person name="Boedeker C."/>
            <person name="Peeters S.H."/>
            <person name="Rast P."/>
            <person name="Heuer A."/>
            <person name="Jetten M.S.M."/>
            <person name="Rohde M."/>
            <person name="Jogler C."/>
        </authorList>
    </citation>
    <scope>NUCLEOTIDE SEQUENCE [LARGE SCALE GENOMIC DNA]</scope>
    <source>
        <strain evidence="2 3">Poly21</strain>
    </source>
</reference>
<dbReference type="EMBL" id="SJPU01000001">
    <property type="protein sequence ID" value="TWU19018.1"/>
    <property type="molecule type" value="Genomic_DNA"/>
</dbReference>
<dbReference type="InterPro" id="IPR013320">
    <property type="entry name" value="ConA-like_dom_sf"/>
</dbReference>
<dbReference type="Proteomes" id="UP000319908">
    <property type="component" value="Unassembled WGS sequence"/>
</dbReference>
<evidence type="ECO:0000313" key="2">
    <source>
        <dbReference type="EMBL" id="TWU19018.1"/>
    </source>
</evidence>
<gene>
    <name evidence="2" type="ORF">Poly21_11890</name>
</gene>
<comment type="caution">
    <text evidence="2">The sequence shown here is derived from an EMBL/GenBank/DDBJ whole genome shotgun (WGS) entry which is preliminary data.</text>
</comment>
<protein>
    <submittedName>
        <fullName evidence="2">FecR protein</fullName>
    </submittedName>
</protein>
<keyword evidence="3" id="KW-1185">Reference proteome</keyword>
<dbReference type="PANTHER" id="PTHR30273">
    <property type="entry name" value="PERIPLASMIC SIGNAL SENSOR AND SIGMA FACTOR ACTIVATOR FECR-RELATED"/>
    <property type="match status" value="1"/>
</dbReference>
<dbReference type="OrthoDB" id="258532at2"/>
<evidence type="ECO:0000313" key="3">
    <source>
        <dbReference type="Proteomes" id="UP000319908"/>
    </source>
</evidence>